<name>A0A4V6S1B5_9AGAM</name>
<feature type="compositionally biased region" description="Polar residues" evidence="1">
    <location>
        <begin position="448"/>
        <end position="459"/>
    </location>
</feature>
<feature type="region of interest" description="Disordered" evidence="1">
    <location>
        <begin position="1"/>
        <end position="72"/>
    </location>
</feature>
<feature type="compositionally biased region" description="Acidic residues" evidence="1">
    <location>
        <begin position="260"/>
        <end position="276"/>
    </location>
</feature>
<feature type="compositionally biased region" description="Acidic residues" evidence="1">
    <location>
        <begin position="365"/>
        <end position="383"/>
    </location>
</feature>
<feature type="compositionally biased region" description="Polar residues" evidence="1">
    <location>
        <begin position="395"/>
        <end position="405"/>
    </location>
</feature>
<dbReference type="GO" id="GO:0005634">
    <property type="term" value="C:nucleus"/>
    <property type="evidence" value="ECO:0007669"/>
    <property type="project" value="InterPro"/>
</dbReference>
<dbReference type="GO" id="GO:0042393">
    <property type="term" value="F:histone binding"/>
    <property type="evidence" value="ECO:0007669"/>
    <property type="project" value="InterPro"/>
</dbReference>
<accession>A0A4V6S1B5</accession>
<feature type="region of interest" description="Disordered" evidence="1">
    <location>
        <begin position="159"/>
        <end position="463"/>
    </location>
</feature>
<dbReference type="Pfam" id="PF10384">
    <property type="entry name" value="Scm3"/>
    <property type="match status" value="1"/>
</dbReference>
<protein>
    <submittedName>
        <fullName evidence="2">Uncharacterized protein</fullName>
    </submittedName>
</protein>
<evidence type="ECO:0000313" key="3">
    <source>
        <dbReference type="Proteomes" id="UP000308199"/>
    </source>
</evidence>
<feature type="compositionally biased region" description="Basic and acidic residues" evidence="1">
    <location>
        <begin position="277"/>
        <end position="286"/>
    </location>
</feature>
<dbReference type="AlphaFoldDB" id="A0A4V6S1B5"/>
<feature type="compositionally biased region" description="Acidic residues" evidence="1">
    <location>
        <begin position="210"/>
        <end position="224"/>
    </location>
</feature>
<comment type="caution">
    <text evidence="2">The sequence shown here is derived from an EMBL/GenBank/DDBJ whole genome shotgun (WGS) entry which is preliminary data.</text>
</comment>
<evidence type="ECO:0000313" key="2">
    <source>
        <dbReference type="EMBL" id="THH11153.1"/>
    </source>
</evidence>
<feature type="compositionally biased region" description="Basic and acidic residues" evidence="1">
    <location>
        <begin position="411"/>
        <end position="427"/>
    </location>
</feature>
<keyword evidence="3" id="KW-1185">Reference proteome</keyword>
<sequence length="480" mass="53188">MTPSASPPVQRPFGRQFDGPSPTKKRRLSRTPSLLGPAARSYSRGSTSSSSVQPPAFSRVGTPLDSNEDLHSARRASSFKVLNVWSNLADKYARRLDEDDIVDLENETIIKDYGVLSSSDDMYEIGCFADQHELEDRQSEEELLIAADDEPDELDAFNEVSESGDRDVDLKFSGQPKRLPPVRELDPADAADLAEFLEAEKTRKEKFGDLGEEEEDREEDENEDEERRVVGDEDEEFTEDSTAGYRSGTEIDGNGRDSGDSEEEETYEENVRDEDDSLRGHTDYRRVFTPSGSPEFDILGLTVRGGGEENSEEAKEQENASVLAEDDTLQVVTEDPLSPASDEGSEDELGAWEQDEGNTLYSLDNLDDNDSDVDNIGTDDFDDGPVILEEPVSANEYTQSPTPTLKSPRVPRTDKTKGKERAVKSDQSDWMLLESASSATSASPATVFQLQTPPRSSSFGPEARVAKPVATYSRKKTWKF</sequence>
<reference evidence="2 3" key="1">
    <citation type="submission" date="2019-02" db="EMBL/GenBank/DDBJ databases">
        <title>Genome sequencing of the rare red list fungi Phellinidium pouzarii.</title>
        <authorList>
            <person name="Buettner E."/>
            <person name="Kellner H."/>
        </authorList>
    </citation>
    <scope>NUCLEOTIDE SEQUENCE [LARGE SCALE GENOMIC DNA]</scope>
    <source>
        <strain evidence="2 3">DSM 108285</strain>
    </source>
</reference>
<feature type="compositionally biased region" description="Pro residues" evidence="1">
    <location>
        <begin position="1"/>
        <end position="10"/>
    </location>
</feature>
<proteinExistence type="predicted"/>
<dbReference type="OrthoDB" id="2420608at2759"/>
<feature type="compositionally biased region" description="Low complexity" evidence="1">
    <location>
        <begin position="435"/>
        <end position="446"/>
    </location>
</feature>
<feature type="compositionally biased region" description="Acidic residues" evidence="1">
    <location>
        <begin position="343"/>
        <end position="356"/>
    </location>
</feature>
<dbReference type="EMBL" id="SGPK01000019">
    <property type="protein sequence ID" value="THH11153.1"/>
    <property type="molecule type" value="Genomic_DNA"/>
</dbReference>
<gene>
    <name evidence="2" type="ORF">EW145_g827</name>
</gene>
<dbReference type="InterPro" id="IPR018465">
    <property type="entry name" value="Scm3/HJURP"/>
</dbReference>
<evidence type="ECO:0000256" key="1">
    <source>
        <dbReference type="SAM" id="MobiDB-lite"/>
    </source>
</evidence>
<organism evidence="2 3">
    <name type="scientific">Phellinidium pouzarii</name>
    <dbReference type="NCBI Taxonomy" id="167371"/>
    <lineage>
        <taxon>Eukaryota</taxon>
        <taxon>Fungi</taxon>
        <taxon>Dikarya</taxon>
        <taxon>Basidiomycota</taxon>
        <taxon>Agaricomycotina</taxon>
        <taxon>Agaricomycetes</taxon>
        <taxon>Hymenochaetales</taxon>
        <taxon>Hymenochaetaceae</taxon>
        <taxon>Phellinidium</taxon>
    </lineage>
</organism>
<feature type="compositionally biased region" description="Low complexity" evidence="1">
    <location>
        <begin position="41"/>
        <end position="51"/>
    </location>
</feature>
<dbReference type="Proteomes" id="UP000308199">
    <property type="component" value="Unassembled WGS sequence"/>
</dbReference>
<feature type="compositionally biased region" description="Basic and acidic residues" evidence="1">
    <location>
        <begin position="198"/>
        <end position="209"/>
    </location>
</feature>